<dbReference type="AlphaFoldDB" id="A0A0D9WYD5"/>
<reference evidence="2 3" key="1">
    <citation type="submission" date="2012-08" db="EMBL/GenBank/DDBJ databases">
        <title>Oryza genome evolution.</title>
        <authorList>
            <person name="Wing R.A."/>
        </authorList>
    </citation>
    <scope>NUCLEOTIDE SEQUENCE</scope>
</reference>
<feature type="region of interest" description="Disordered" evidence="1">
    <location>
        <begin position="26"/>
        <end position="95"/>
    </location>
</feature>
<proteinExistence type="predicted"/>
<name>A0A0D9WYD5_9ORYZ</name>
<reference evidence="2" key="3">
    <citation type="submission" date="2015-04" db="UniProtKB">
        <authorList>
            <consortium name="EnsemblPlants"/>
        </authorList>
    </citation>
    <scope>IDENTIFICATION</scope>
</reference>
<evidence type="ECO:0000256" key="1">
    <source>
        <dbReference type="SAM" id="MobiDB-lite"/>
    </source>
</evidence>
<dbReference type="HOGENOM" id="CLU_2375888_0_0_1"/>
<evidence type="ECO:0000313" key="3">
    <source>
        <dbReference type="Proteomes" id="UP000032180"/>
    </source>
</evidence>
<organism evidence="2 3">
    <name type="scientific">Leersia perrieri</name>
    <dbReference type="NCBI Taxonomy" id="77586"/>
    <lineage>
        <taxon>Eukaryota</taxon>
        <taxon>Viridiplantae</taxon>
        <taxon>Streptophyta</taxon>
        <taxon>Embryophyta</taxon>
        <taxon>Tracheophyta</taxon>
        <taxon>Spermatophyta</taxon>
        <taxon>Magnoliopsida</taxon>
        <taxon>Liliopsida</taxon>
        <taxon>Poales</taxon>
        <taxon>Poaceae</taxon>
        <taxon>BOP clade</taxon>
        <taxon>Oryzoideae</taxon>
        <taxon>Oryzeae</taxon>
        <taxon>Oryzinae</taxon>
        <taxon>Leersia</taxon>
    </lineage>
</organism>
<dbReference type="Proteomes" id="UP000032180">
    <property type="component" value="Chromosome 7"/>
</dbReference>
<keyword evidence="3" id="KW-1185">Reference proteome</keyword>
<dbReference type="Gramene" id="LPERR07G10750.1">
    <property type="protein sequence ID" value="LPERR07G10750.1"/>
    <property type="gene ID" value="LPERR07G10750"/>
</dbReference>
<dbReference type="EnsemblPlants" id="LPERR07G10750.1">
    <property type="protein sequence ID" value="LPERR07G10750.1"/>
    <property type="gene ID" value="LPERR07G10750"/>
</dbReference>
<reference evidence="3" key="2">
    <citation type="submission" date="2013-12" db="EMBL/GenBank/DDBJ databases">
        <authorList>
            <person name="Yu Y."/>
            <person name="Lee S."/>
            <person name="de Baynast K."/>
            <person name="Wissotski M."/>
            <person name="Liu L."/>
            <person name="Talag J."/>
            <person name="Goicoechea J."/>
            <person name="Angelova A."/>
            <person name="Jetty R."/>
            <person name="Kudrna D."/>
            <person name="Golser W."/>
            <person name="Rivera L."/>
            <person name="Zhang J."/>
            <person name="Wing R."/>
        </authorList>
    </citation>
    <scope>NUCLEOTIDE SEQUENCE</scope>
</reference>
<evidence type="ECO:0000313" key="2">
    <source>
        <dbReference type="EnsemblPlants" id="LPERR07G10750.1"/>
    </source>
</evidence>
<feature type="compositionally biased region" description="Polar residues" evidence="1">
    <location>
        <begin position="50"/>
        <end position="69"/>
    </location>
</feature>
<protein>
    <submittedName>
        <fullName evidence="2">Uncharacterized protein</fullName>
    </submittedName>
</protein>
<accession>A0A0D9WYD5</accession>
<sequence>MIHDHILRTTSGSLASCEGDLADNDIEEADTGEYSPYFRHRRQGRRAAPTSGTSSPHDGRSSGRSTTALSAPCRNGRRRQRGATTPWNGRCGCRL</sequence>